<dbReference type="PANTHER" id="PTHR22504">
    <property type="entry name" value="REPRESSOR OF RNA POLYMERASE III TRANSCRIPTION MAF1"/>
    <property type="match status" value="1"/>
</dbReference>
<evidence type="ECO:0000313" key="4">
    <source>
        <dbReference type="EMBL" id="KAI1711127.1"/>
    </source>
</evidence>
<dbReference type="PIRSF" id="PIRSF037240">
    <property type="entry name" value="RNA_polIII_Trep_MAF1"/>
    <property type="match status" value="1"/>
</dbReference>
<dbReference type="GO" id="GO:0005634">
    <property type="term" value="C:nucleus"/>
    <property type="evidence" value="ECO:0007669"/>
    <property type="project" value="UniProtKB-SubCell"/>
</dbReference>
<protein>
    <recommendedName>
        <fullName evidence="2">Repressor of RNA polymerase III transcription MAF1</fullName>
    </recommendedName>
</protein>
<gene>
    <name evidence="4" type="ORF">DdX_10377</name>
</gene>
<keyword evidence="2" id="KW-0804">Transcription</keyword>
<comment type="similarity">
    <text evidence="1 2">Belongs to the MAF1 family.</text>
</comment>
<dbReference type="EMBL" id="JAKKPZ010000023">
    <property type="protein sequence ID" value="KAI1711127.1"/>
    <property type="molecule type" value="Genomic_DNA"/>
</dbReference>
<feature type="region of interest" description="Disordered" evidence="3">
    <location>
        <begin position="112"/>
        <end position="136"/>
    </location>
</feature>
<keyword evidence="5" id="KW-1185">Reference proteome</keyword>
<comment type="caution">
    <text evidence="4">The sequence shown here is derived from an EMBL/GenBank/DDBJ whole genome shotgun (WGS) entry which is preliminary data.</text>
</comment>
<dbReference type="GO" id="GO:0000994">
    <property type="term" value="F:RNA polymerase III core binding"/>
    <property type="evidence" value="ECO:0007669"/>
    <property type="project" value="TreeGrafter"/>
</dbReference>
<evidence type="ECO:0000256" key="1">
    <source>
        <dbReference type="ARBA" id="ARBA00006231"/>
    </source>
</evidence>
<sequence>MKLLENTVFETISSYLICNAIDSQLDVRLESYSCKMVSTDKKEWKRSFQNTEKTNSLTDTNGVPAKKPYGGKELHPLSPSEDFLISSGYLSTSPIFSTVQFNNGRQIATASRRLRHVSEPTSGGSASSDNDTSDHDNSLGRAHTILVGAVSKRTLFDIVALLNACYPDYDFSQTKSNRFSLVNYQNCVRNVDGKFLATVSNYGRVRDEIWRAVNEEINVSQCVIYSYIPDYNSDPFTEGGCIWSFNYLFYNKSLKRFLFFACRALRSDQLDLSSEQLWGIEE</sequence>
<dbReference type="Gene3D" id="3.40.1000.50">
    <property type="entry name" value="Repressor of RNA polymerase III transcription Maf1"/>
    <property type="match status" value="1"/>
</dbReference>
<dbReference type="GO" id="GO:0016480">
    <property type="term" value="P:negative regulation of transcription by RNA polymerase III"/>
    <property type="evidence" value="ECO:0007669"/>
    <property type="project" value="UniProtKB-UniRule"/>
</dbReference>
<keyword evidence="2" id="KW-0678">Repressor</keyword>
<dbReference type="Pfam" id="PF09174">
    <property type="entry name" value="Maf1"/>
    <property type="match status" value="1"/>
</dbReference>
<feature type="compositionally biased region" description="Polar residues" evidence="3">
    <location>
        <begin position="51"/>
        <end position="61"/>
    </location>
</feature>
<name>A0AAD4N085_9BILA</name>
<comment type="subcellular location">
    <subcellularLocation>
        <location evidence="2">Nucleus</location>
    </subcellularLocation>
</comment>
<evidence type="ECO:0000256" key="2">
    <source>
        <dbReference type="PIRNR" id="PIRNR037240"/>
    </source>
</evidence>
<reference evidence="4" key="1">
    <citation type="submission" date="2022-01" db="EMBL/GenBank/DDBJ databases">
        <title>Genome Sequence Resource for Two Populations of Ditylenchus destructor, the Migratory Endoparasitic Phytonematode.</title>
        <authorList>
            <person name="Zhang H."/>
            <person name="Lin R."/>
            <person name="Xie B."/>
        </authorList>
    </citation>
    <scope>NUCLEOTIDE SEQUENCE</scope>
    <source>
        <strain evidence="4">BazhouSP</strain>
    </source>
</reference>
<evidence type="ECO:0000256" key="3">
    <source>
        <dbReference type="SAM" id="MobiDB-lite"/>
    </source>
</evidence>
<dbReference type="AlphaFoldDB" id="A0AAD4N085"/>
<comment type="function">
    <text evidence="2">Element of the TORC1 signaling pathway that acts as a mediator of diverse signals and that represses RNA polymerase III transcription. Inhibits the de novo assembly of TFIIIB onto DNA.</text>
</comment>
<keyword evidence="2" id="KW-0805">Transcription regulation</keyword>
<dbReference type="InterPro" id="IPR015257">
    <property type="entry name" value="Maf1"/>
</dbReference>
<evidence type="ECO:0000313" key="5">
    <source>
        <dbReference type="Proteomes" id="UP001201812"/>
    </source>
</evidence>
<dbReference type="InterPro" id="IPR038564">
    <property type="entry name" value="Maf1_sf"/>
</dbReference>
<dbReference type="Proteomes" id="UP001201812">
    <property type="component" value="Unassembled WGS sequence"/>
</dbReference>
<keyword evidence="2" id="KW-0539">Nucleus</keyword>
<organism evidence="4 5">
    <name type="scientific">Ditylenchus destructor</name>
    <dbReference type="NCBI Taxonomy" id="166010"/>
    <lineage>
        <taxon>Eukaryota</taxon>
        <taxon>Metazoa</taxon>
        <taxon>Ecdysozoa</taxon>
        <taxon>Nematoda</taxon>
        <taxon>Chromadorea</taxon>
        <taxon>Rhabditida</taxon>
        <taxon>Tylenchina</taxon>
        <taxon>Tylenchomorpha</taxon>
        <taxon>Sphaerularioidea</taxon>
        <taxon>Anguinidae</taxon>
        <taxon>Anguininae</taxon>
        <taxon>Ditylenchus</taxon>
    </lineage>
</organism>
<feature type="region of interest" description="Disordered" evidence="3">
    <location>
        <begin position="51"/>
        <end position="74"/>
    </location>
</feature>
<accession>A0AAD4N085</accession>
<dbReference type="PANTHER" id="PTHR22504:SF0">
    <property type="entry name" value="REPRESSOR OF RNA POLYMERASE III TRANSCRIPTION MAF1 HOMOLOG"/>
    <property type="match status" value="1"/>
</dbReference>
<proteinExistence type="inferred from homology"/>